<name>A0A1H3CFE5_9PSEU</name>
<protein>
    <submittedName>
        <fullName evidence="2">Uncharacterized protein</fullName>
    </submittedName>
</protein>
<dbReference type="STRING" id="418495.SAMN05216215_101211"/>
<organism evidence="2 3">
    <name type="scientific">Saccharopolyspora shandongensis</name>
    <dbReference type="NCBI Taxonomy" id="418495"/>
    <lineage>
        <taxon>Bacteria</taxon>
        <taxon>Bacillati</taxon>
        <taxon>Actinomycetota</taxon>
        <taxon>Actinomycetes</taxon>
        <taxon>Pseudonocardiales</taxon>
        <taxon>Pseudonocardiaceae</taxon>
        <taxon>Saccharopolyspora</taxon>
    </lineage>
</organism>
<proteinExistence type="predicted"/>
<gene>
    <name evidence="2" type="ORF">SAMN05216215_101211</name>
</gene>
<sequence>MTAVESAPLLYGPVLLPLLGAPCAVCAHPARYVDSDRHVIHNDLRLRPCQLPPNPTPPAVTTDLAEVTR</sequence>
<keyword evidence="3" id="KW-1185">Reference proteome</keyword>
<evidence type="ECO:0000313" key="3">
    <source>
        <dbReference type="Proteomes" id="UP000199529"/>
    </source>
</evidence>
<evidence type="ECO:0000313" key="2">
    <source>
        <dbReference type="EMBL" id="SDX52750.1"/>
    </source>
</evidence>
<dbReference type="AlphaFoldDB" id="A0A1H3CFE5"/>
<dbReference type="RefSeq" id="WP_093265802.1">
    <property type="nucleotide sequence ID" value="NZ_FNOK01000012.1"/>
</dbReference>
<reference evidence="3" key="1">
    <citation type="submission" date="2016-10" db="EMBL/GenBank/DDBJ databases">
        <authorList>
            <person name="Varghese N."/>
            <person name="Submissions S."/>
        </authorList>
    </citation>
    <scope>NUCLEOTIDE SEQUENCE [LARGE SCALE GENOMIC DNA]</scope>
    <source>
        <strain evidence="3">CGMCC 4.3530</strain>
    </source>
</reference>
<accession>A0A1H3CFE5</accession>
<evidence type="ECO:0000256" key="1">
    <source>
        <dbReference type="SAM" id="MobiDB-lite"/>
    </source>
</evidence>
<feature type="region of interest" description="Disordered" evidence="1">
    <location>
        <begin position="50"/>
        <end position="69"/>
    </location>
</feature>
<dbReference type="EMBL" id="FNOK01000012">
    <property type="protein sequence ID" value="SDX52750.1"/>
    <property type="molecule type" value="Genomic_DNA"/>
</dbReference>
<dbReference type="Proteomes" id="UP000199529">
    <property type="component" value="Unassembled WGS sequence"/>
</dbReference>